<protein>
    <submittedName>
        <fullName evidence="3">Phage major capsid protein</fullName>
    </submittedName>
</protein>
<dbReference type="Pfam" id="PF05065">
    <property type="entry name" value="Phage_capsid"/>
    <property type="match status" value="1"/>
</dbReference>
<dbReference type="NCBIfam" id="TIGR01554">
    <property type="entry name" value="major_cap_HK97"/>
    <property type="match status" value="1"/>
</dbReference>
<feature type="domain" description="Phage capsid-like C-terminal" evidence="2">
    <location>
        <begin position="123"/>
        <end position="364"/>
    </location>
</feature>
<organism evidence="3 4">
    <name type="scientific">Fulvivirga sedimenti</name>
    <dbReference type="NCBI Taxonomy" id="2879465"/>
    <lineage>
        <taxon>Bacteria</taxon>
        <taxon>Pseudomonadati</taxon>
        <taxon>Bacteroidota</taxon>
        <taxon>Cytophagia</taxon>
        <taxon>Cytophagales</taxon>
        <taxon>Fulvivirgaceae</taxon>
        <taxon>Fulvivirga</taxon>
    </lineage>
</organism>
<reference evidence="3" key="1">
    <citation type="submission" date="2021-09" db="EMBL/GenBank/DDBJ databases">
        <title>Fulvivirga sp. isolated from coastal sediment.</title>
        <authorList>
            <person name="Yu H."/>
        </authorList>
    </citation>
    <scope>NUCLEOTIDE SEQUENCE</scope>
    <source>
        <strain evidence="3">1062</strain>
    </source>
</reference>
<gene>
    <name evidence="3" type="ORF">LDX50_28320</name>
</gene>
<comment type="subcellular location">
    <subcellularLocation>
        <location evidence="1">Virion</location>
    </subcellularLocation>
</comment>
<evidence type="ECO:0000313" key="3">
    <source>
        <dbReference type="EMBL" id="MCA6078813.1"/>
    </source>
</evidence>
<dbReference type="Gene3D" id="3.30.2400.10">
    <property type="entry name" value="Major capsid protein gp5"/>
    <property type="match status" value="1"/>
</dbReference>
<sequence length="387" mass="42218">MNEIELAQKLEALNKYFGDKVSQIEEKEDEWHADKQKFKQELSEVKARLNEGNFNIVGKSKVDGNKVLKAQIFDTERFQSFQAGNTGKAGFEVKAAVDHLVSGVSGGTFDMRTGIIAPESGSRSTHIRSLLPSQSGTGDSASYFTMDIATEDNTAVVAEGGLKPKSSMAATQVVVPYRKIATHAVMSDEYLMDTPALADFISSQMVVNLLKLEDRQILYGGGVAATPDEMDGLFSKATAVTDTVANVDATIWDALALGITELKSADYEEMPIILMHPTDIFKLATLRDDQARFLTESIFDGMPQILGSRIYSTTAVDADDVLIFDPSGTRFFVRDGIRVEFSNSDGDNFVENKVTIRVEERAAIVTPEAGKLRKIEGLAAFVTSLQA</sequence>
<dbReference type="Proteomes" id="UP001139409">
    <property type="component" value="Unassembled WGS sequence"/>
</dbReference>
<evidence type="ECO:0000259" key="2">
    <source>
        <dbReference type="Pfam" id="PF05065"/>
    </source>
</evidence>
<accession>A0A9X1KZE3</accession>
<evidence type="ECO:0000313" key="4">
    <source>
        <dbReference type="Proteomes" id="UP001139409"/>
    </source>
</evidence>
<dbReference type="InterPro" id="IPR024455">
    <property type="entry name" value="Phage_capsid"/>
</dbReference>
<keyword evidence="4" id="KW-1185">Reference proteome</keyword>
<comment type="caution">
    <text evidence="3">The sequence shown here is derived from an EMBL/GenBank/DDBJ whole genome shotgun (WGS) entry which is preliminary data.</text>
</comment>
<dbReference type="EMBL" id="JAIXNE010000007">
    <property type="protein sequence ID" value="MCA6078813.1"/>
    <property type="molecule type" value="Genomic_DNA"/>
</dbReference>
<dbReference type="RefSeq" id="WP_225699674.1">
    <property type="nucleotide sequence ID" value="NZ_JAIXNE010000007.1"/>
</dbReference>
<evidence type="ECO:0000256" key="1">
    <source>
        <dbReference type="ARBA" id="ARBA00004328"/>
    </source>
</evidence>
<proteinExistence type="predicted"/>
<dbReference type="SUPFAM" id="SSF56563">
    <property type="entry name" value="Major capsid protein gp5"/>
    <property type="match status" value="1"/>
</dbReference>
<name>A0A9X1KZE3_9BACT</name>
<dbReference type="InterPro" id="IPR054612">
    <property type="entry name" value="Phage_capsid-like_C"/>
</dbReference>
<dbReference type="Gene3D" id="3.30.2320.10">
    <property type="entry name" value="hypothetical protein PF0899 domain"/>
    <property type="match status" value="1"/>
</dbReference>
<dbReference type="AlphaFoldDB" id="A0A9X1KZE3"/>